<dbReference type="GO" id="GO:0005829">
    <property type="term" value="C:cytosol"/>
    <property type="evidence" value="ECO:0007669"/>
    <property type="project" value="TreeGrafter"/>
</dbReference>
<dbReference type="InterPro" id="IPR002637">
    <property type="entry name" value="RdgB/HAM1"/>
</dbReference>
<evidence type="ECO:0000256" key="8">
    <source>
        <dbReference type="ARBA" id="ARBA00051875"/>
    </source>
</evidence>
<comment type="catalytic activity">
    <reaction evidence="10">
        <text>ITP + H2O = IMP + diphosphate + H(+)</text>
        <dbReference type="Rhea" id="RHEA:29399"/>
        <dbReference type="ChEBI" id="CHEBI:15377"/>
        <dbReference type="ChEBI" id="CHEBI:15378"/>
        <dbReference type="ChEBI" id="CHEBI:33019"/>
        <dbReference type="ChEBI" id="CHEBI:58053"/>
        <dbReference type="ChEBI" id="CHEBI:61402"/>
        <dbReference type="EC" id="3.6.1.66"/>
    </reaction>
</comment>
<evidence type="ECO:0000256" key="3">
    <source>
        <dbReference type="ARBA" id="ARBA00022723"/>
    </source>
</evidence>
<dbReference type="NCBIfam" id="TIGR00042">
    <property type="entry name" value="RdgB/HAM1 family non-canonical purine NTP pyrophosphatase"/>
    <property type="match status" value="1"/>
</dbReference>
<protein>
    <recommendedName>
        <fullName evidence="10">dITP/XTP pyrophosphatase</fullName>
        <ecNumber evidence="10">3.6.1.66</ecNumber>
    </recommendedName>
    <alternativeName>
        <fullName evidence="10">Non-canonical purine NTP pyrophosphatase</fullName>
    </alternativeName>
    <alternativeName>
        <fullName evidence="10">Non-standard purine NTP pyrophosphatase</fullName>
    </alternativeName>
    <alternativeName>
        <fullName evidence="10">Nucleoside-triphosphate diphosphatase</fullName>
    </alternativeName>
    <alternativeName>
        <fullName evidence="10">Nucleoside-triphosphate pyrophosphatase</fullName>
        <shortName evidence="10">NTPase</shortName>
    </alternativeName>
</protein>
<dbReference type="EMBL" id="DTGG01000064">
    <property type="protein sequence ID" value="HFZ08879.1"/>
    <property type="molecule type" value="Genomic_DNA"/>
</dbReference>
<dbReference type="Pfam" id="PF01725">
    <property type="entry name" value="Ham1p_like"/>
    <property type="match status" value="1"/>
</dbReference>
<dbReference type="GO" id="GO:0017111">
    <property type="term" value="F:ribonucleoside triphosphate phosphatase activity"/>
    <property type="evidence" value="ECO:0007669"/>
    <property type="project" value="InterPro"/>
</dbReference>
<keyword evidence="6 10" id="KW-0460">Magnesium</keyword>
<keyword evidence="5 10" id="KW-0378">Hydrolase</keyword>
<comment type="function">
    <text evidence="10">Pyrophosphatase that catalyzes the hydrolysis of nucleoside triphosphates to their monophosphate derivatives, with a high preference for the non-canonical purine nucleotides XTP (xanthosine triphosphate), dITP (deoxyinosine triphosphate) and ITP. Seems to function as a house-cleaning enzyme that removes non-canonical purine nucleotides from the nucleotide pool, thus preventing their incorporation into DNA/RNA and avoiding chromosomal lesions.</text>
</comment>
<dbReference type="GO" id="GO:0036222">
    <property type="term" value="F:XTP diphosphatase activity"/>
    <property type="evidence" value="ECO:0007669"/>
    <property type="project" value="UniProtKB-UniRule"/>
</dbReference>
<feature type="binding site" evidence="10">
    <location>
        <position position="71"/>
    </location>
    <ligand>
        <name>Mg(2+)</name>
        <dbReference type="ChEBI" id="CHEBI:18420"/>
    </ligand>
</feature>
<comment type="caution">
    <text evidence="10">Lacks conserved residue(s) required for the propagation of feature annotation.</text>
</comment>
<evidence type="ECO:0000256" key="7">
    <source>
        <dbReference type="ARBA" id="ARBA00023080"/>
    </source>
</evidence>
<evidence type="ECO:0000256" key="10">
    <source>
        <dbReference type="HAMAP-Rule" id="MF_01405"/>
    </source>
</evidence>
<comment type="catalytic activity">
    <reaction evidence="8 10">
        <text>dITP + H2O = dIMP + diphosphate + H(+)</text>
        <dbReference type="Rhea" id="RHEA:28342"/>
        <dbReference type="ChEBI" id="CHEBI:15377"/>
        <dbReference type="ChEBI" id="CHEBI:15378"/>
        <dbReference type="ChEBI" id="CHEBI:33019"/>
        <dbReference type="ChEBI" id="CHEBI:61194"/>
        <dbReference type="ChEBI" id="CHEBI:61382"/>
        <dbReference type="EC" id="3.6.1.66"/>
    </reaction>
</comment>
<dbReference type="GO" id="GO:0009146">
    <property type="term" value="P:purine nucleoside triphosphate catabolic process"/>
    <property type="evidence" value="ECO:0007669"/>
    <property type="project" value="UniProtKB-UniRule"/>
</dbReference>
<evidence type="ECO:0000256" key="5">
    <source>
        <dbReference type="ARBA" id="ARBA00022801"/>
    </source>
</evidence>
<keyword evidence="3 10" id="KW-0479">Metal-binding</keyword>
<dbReference type="InterPro" id="IPR020922">
    <property type="entry name" value="dITP/XTP_pyrophosphatase"/>
</dbReference>
<comment type="similarity">
    <text evidence="1 10 11">Belongs to the HAM1 NTPase family.</text>
</comment>
<proteinExistence type="inferred from homology"/>
<name>A0A7V3N4E9_UNCC3</name>
<dbReference type="GO" id="GO:0035870">
    <property type="term" value="F:dITP diphosphatase activity"/>
    <property type="evidence" value="ECO:0007669"/>
    <property type="project" value="UniProtKB-UniRule"/>
</dbReference>
<evidence type="ECO:0000256" key="11">
    <source>
        <dbReference type="RuleBase" id="RU003781"/>
    </source>
</evidence>
<dbReference type="EC" id="3.6.1.66" evidence="10"/>
<dbReference type="AlphaFoldDB" id="A0A7V3N4E9"/>
<dbReference type="CDD" id="cd00515">
    <property type="entry name" value="HAM1"/>
    <property type="match status" value="1"/>
</dbReference>
<reference evidence="12" key="1">
    <citation type="journal article" date="2020" name="mSystems">
        <title>Genome- and Community-Level Interaction Insights into Carbon Utilization and Element Cycling Functions of Hydrothermarchaeota in Hydrothermal Sediment.</title>
        <authorList>
            <person name="Zhou Z."/>
            <person name="Liu Y."/>
            <person name="Xu W."/>
            <person name="Pan J."/>
            <person name="Luo Z.H."/>
            <person name="Li M."/>
        </authorList>
    </citation>
    <scope>NUCLEOTIDE SEQUENCE [LARGE SCALE GENOMIC DNA]</scope>
    <source>
        <strain evidence="12">SpSt-757</strain>
    </source>
</reference>
<feature type="binding site" evidence="10">
    <location>
        <begin position="10"/>
        <end position="15"/>
    </location>
    <ligand>
        <name>substrate</name>
    </ligand>
</feature>
<sequence>MNSHKLYVASNNANKLSEFAHFFETCKLEIELVPSPISLKSVEDGLTLEENAFKKALHLYNAGFFPVFSDDTGLFLPYLDGIPGVRSSRFAGENASYEENRKKLINTVKDLPFEHRFAYFKTVICYINSSGAIKFFVGYAHGYILTEERGDNNFGYDPVFLYPPFGKTFGELPLYIKNRISHRAKALSKFAEFLRNEGLSL</sequence>
<feature type="binding site" evidence="10">
    <location>
        <position position="72"/>
    </location>
    <ligand>
        <name>substrate</name>
    </ligand>
</feature>
<dbReference type="SUPFAM" id="SSF52972">
    <property type="entry name" value="ITPase-like"/>
    <property type="match status" value="1"/>
</dbReference>
<keyword evidence="7 10" id="KW-0546">Nucleotide metabolism</keyword>
<dbReference type="InterPro" id="IPR029001">
    <property type="entry name" value="ITPase-like_fam"/>
</dbReference>
<evidence type="ECO:0000256" key="1">
    <source>
        <dbReference type="ARBA" id="ARBA00008023"/>
    </source>
</evidence>
<evidence type="ECO:0000256" key="9">
    <source>
        <dbReference type="ARBA" id="ARBA00052017"/>
    </source>
</evidence>
<comment type="subunit">
    <text evidence="2 10">Homodimer.</text>
</comment>
<gene>
    <name evidence="12" type="primary">rdgB</name>
    <name evidence="12" type="ORF">ENV41_01955</name>
</gene>
<dbReference type="HAMAP" id="MF_01405">
    <property type="entry name" value="Non_canon_purine_NTPase"/>
    <property type="match status" value="1"/>
</dbReference>
<dbReference type="PANTHER" id="PTHR11067:SF9">
    <property type="entry name" value="INOSINE TRIPHOSPHATE PYROPHOSPHATASE"/>
    <property type="match status" value="1"/>
</dbReference>
<organism evidence="12">
    <name type="scientific">candidate division CPR3 bacterium</name>
    <dbReference type="NCBI Taxonomy" id="2268181"/>
    <lineage>
        <taxon>Bacteria</taxon>
        <taxon>Bacteria division CPR3</taxon>
    </lineage>
</organism>
<dbReference type="Gene3D" id="3.90.950.10">
    <property type="match status" value="1"/>
</dbReference>
<evidence type="ECO:0000313" key="12">
    <source>
        <dbReference type="EMBL" id="HFZ08879.1"/>
    </source>
</evidence>
<dbReference type="GO" id="GO:0036220">
    <property type="term" value="F:ITP diphosphatase activity"/>
    <property type="evidence" value="ECO:0007669"/>
    <property type="project" value="UniProtKB-UniRule"/>
</dbReference>
<accession>A0A7V3N4E9</accession>
<feature type="active site" description="Proton acceptor" evidence="10">
    <location>
        <position position="71"/>
    </location>
</feature>
<comment type="cofactor">
    <cofactor evidence="10">
        <name>Mg(2+)</name>
        <dbReference type="ChEBI" id="CHEBI:18420"/>
    </cofactor>
    <text evidence="10">Binds 1 Mg(2+) ion per subunit.</text>
</comment>
<dbReference type="GO" id="GO:0000166">
    <property type="term" value="F:nucleotide binding"/>
    <property type="evidence" value="ECO:0007669"/>
    <property type="project" value="UniProtKB-KW"/>
</dbReference>
<keyword evidence="4 10" id="KW-0547">Nucleotide-binding</keyword>
<dbReference type="GO" id="GO:0046872">
    <property type="term" value="F:metal ion binding"/>
    <property type="evidence" value="ECO:0007669"/>
    <property type="project" value="UniProtKB-KW"/>
</dbReference>
<comment type="caution">
    <text evidence="12">The sequence shown here is derived from an EMBL/GenBank/DDBJ whole genome shotgun (WGS) entry which is preliminary data.</text>
</comment>
<feature type="binding site" evidence="10">
    <location>
        <begin position="182"/>
        <end position="183"/>
    </location>
    <ligand>
        <name>substrate</name>
    </ligand>
</feature>
<comment type="catalytic activity">
    <reaction evidence="9 10">
        <text>XTP + H2O = XMP + diphosphate + H(+)</text>
        <dbReference type="Rhea" id="RHEA:28610"/>
        <dbReference type="ChEBI" id="CHEBI:15377"/>
        <dbReference type="ChEBI" id="CHEBI:15378"/>
        <dbReference type="ChEBI" id="CHEBI:33019"/>
        <dbReference type="ChEBI" id="CHEBI:57464"/>
        <dbReference type="ChEBI" id="CHEBI:61314"/>
        <dbReference type="EC" id="3.6.1.66"/>
    </reaction>
</comment>
<feature type="binding site" evidence="10">
    <location>
        <position position="177"/>
    </location>
    <ligand>
        <name>substrate</name>
    </ligand>
</feature>
<evidence type="ECO:0000256" key="2">
    <source>
        <dbReference type="ARBA" id="ARBA00011738"/>
    </source>
</evidence>
<feature type="binding site" evidence="10">
    <location>
        <begin position="154"/>
        <end position="157"/>
    </location>
    <ligand>
        <name>substrate</name>
    </ligand>
</feature>
<dbReference type="GO" id="GO:0009117">
    <property type="term" value="P:nucleotide metabolic process"/>
    <property type="evidence" value="ECO:0007669"/>
    <property type="project" value="UniProtKB-KW"/>
</dbReference>
<evidence type="ECO:0000256" key="6">
    <source>
        <dbReference type="ARBA" id="ARBA00022842"/>
    </source>
</evidence>
<dbReference type="FunFam" id="3.90.950.10:FF:000001">
    <property type="entry name" value="dITP/XTP pyrophosphatase"/>
    <property type="match status" value="1"/>
</dbReference>
<evidence type="ECO:0000256" key="4">
    <source>
        <dbReference type="ARBA" id="ARBA00022741"/>
    </source>
</evidence>
<dbReference type="PANTHER" id="PTHR11067">
    <property type="entry name" value="INOSINE TRIPHOSPHATE PYROPHOSPHATASE/HAM1 PROTEIN"/>
    <property type="match status" value="1"/>
</dbReference>